<evidence type="ECO:0000313" key="3">
    <source>
        <dbReference type="Proteomes" id="UP000078250"/>
    </source>
</evidence>
<keyword evidence="3" id="KW-1185">Reference proteome</keyword>
<evidence type="ECO:0000313" key="2">
    <source>
        <dbReference type="EMBL" id="OAT45450.1"/>
    </source>
</evidence>
<feature type="domain" description="Lipid/polyisoprenoid-binding YceI-like" evidence="1">
    <location>
        <begin position="1"/>
        <end position="62"/>
    </location>
</feature>
<dbReference type="Proteomes" id="UP000078250">
    <property type="component" value="Unassembled WGS sequence"/>
</dbReference>
<comment type="caution">
    <text evidence="2">The sequence shown here is derived from an EMBL/GenBank/DDBJ whole genome shotgun (WGS) entry which is preliminary data.</text>
</comment>
<dbReference type="Gene3D" id="2.40.128.110">
    <property type="entry name" value="Lipid/polyisoprenoid-binding, YceI-like"/>
    <property type="match status" value="1"/>
</dbReference>
<reference evidence="2 3" key="1">
    <citation type="submission" date="2016-04" db="EMBL/GenBank/DDBJ databases">
        <title>ATOL: Assembling a taxonomically balanced genome-scale reconstruction of the evolutionary history of the Enterobacteriaceae.</title>
        <authorList>
            <person name="Plunkett G.III."/>
            <person name="Neeno-Eckwall E.C."/>
            <person name="Glasner J.D."/>
            <person name="Perna N.T."/>
        </authorList>
    </citation>
    <scope>NUCLEOTIDE SEQUENCE [LARGE SCALE GENOMIC DNA]</scope>
    <source>
        <strain evidence="2 3">ATCC 700826</strain>
    </source>
</reference>
<dbReference type="InterPro" id="IPR036761">
    <property type="entry name" value="TTHA0802/YceI-like_sf"/>
</dbReference>
<dbReference type="AlphaFoldDB" id="A0AAJ3LSS4"/>
<dbReference type="SUPFAM" id="SSF101874">
    <property type="entry name" value="YceI-like"/>
    <property type="match status" value="1"/>
</dbReference>
<name>A0AAJ3LSS4_PROHU</name>
<gene>
    <name evidence="2" type="ORF">M997_2999</name>
</gene>
<sequence length="66" mass="7440">MKGKTHPVQLEATKFNCYESPVFNASVCGGDFETTIKRSQWDVDFLVKEGMADSITLKIQVETIKQ</sequence>
<proteinExistence type="predicted"/>
<accession>A0AAJ3LSS4</accession>
<dbReference type="InterPro" id="IPR007372">
    <property type="entry name" value="Lipid/polyisoprenoid-bd_YceI"/>
</dbReference>
<organism evidence="2 3">
    <name type="scientific">Proteus hauseri ATCC 700826</name>
    <dbReference type="NCBI Taxonomy" id="1354271"/>
    <lineage>
        <taxon>Bacteria</taxon>
        <taxon>Pseudomonadati</taxon>
        <taxon>Pseudomonadota</taxon>
        <taxon>Gammaproteobacteria</taxon>
        <taxon>Enterobacterales</taxon>
        <taxon>Morganellaceae</taxon>
        <taxon>Proteus</taxon>
    </lineage>
</organism>
<dbReference type="EMBL" id="LXEV01000032">
    <property type="protein sequence ID" value="OAT45450.1"/>
    <property type="molecule type" value="Genomic_DNA"/>
</dbReference>
<protein>
    <submittedName>
        <fullName evidence="2">Signal peptide protein</fullName>
    </submittedName>
</protein>
<dbReference type="Pfam" id="PF04264">
    <property type="entry name" value="YceI"/>
    <property type="match status" value="1"/>
</dbReference>
<evidence type="ECO:0000259" key="1">
    <source>
        <dbReference type="Pfam" id="PF04264"/>
    </source>
</evidence>